<sequence>MREEVRSEGDGRNEKVSMLDKRSVVAVTAWVHVPCIVEQPSFVQNTLDSPSIYRRRRLILLIFVTAERLLFLVPKIVCLLERVEKRLVKMGMK</sequence>
<dbReference type="WBParaSite" id="Hba_09259">
    <property type="protein sequence ID" value="Hba_09259"/>
    <property type="gene ID" value="Hba_09259"/>
</dbReference>
<keyword evidence="1" id="KW-0812">Transmembrane</keyword>
<evidence type="ECO:0000256" key="1">
    <source>
        <dbReference type="SAM" id="Phobius"/>
    </source>
</evidence>
<protein>
    <submittedName>
        <fullName evidence="3">Transmembrane protein</fullName>
    </submittedName>
</protein>
<proteinExistence type="predicted"/>
<keyword evidence="1" id="KW-0472">Membrane</keyword>
<organism evidence="2 3">
    <name type="scientific">Heterorhabditis bacteriophora</name>
    <name type="common">Entomopathogenic nematode worm</name>
    <dbReference type="NCBI Taxonomy" id="37862"/>
    <lineage>
        <taxon>Eukaryota</taxon>
        <taxon>Metazoa</taxon>
        <taxon>Ecdysozoa</taxon>
        <taxon>Nematoda</taxon>
        <taxon>Chromadorea</taxon>
        <taxon>Rhabditida</taxon>
        <taxon>Rhabditina</taxon>
        <taxon>Rhabditomorpha</taxon>
        <taxon>Strongyloidea</taxon>
        <taxon>Heterorhabditidae</taxon>
        <taxon>Heterorhabditis</taxon>
    </lineage>
</organism>
<evidence type="ECO:0000313" key="3">
    <source>
        <dbReference type="WBParaSite" id="Hba_09259"/>
    </source>
</evidence>
<feature type="transmembrane region" description="Helical" evidence="1">
    <location>
        <begin position="58"/>
        <end position="80"/>
    </location>
</feature>
<dbReference type="Proteomes" id="UP000095283">
    <property type="component" value="Unplaced"/>
</dbReference>
<dbReference type="AlphaFoldDB" id="A0A1I7WVU7"/>
<keyword evidence="2" id="KW-1185">Reference proteome</keyword>
<name>A0A1I7WVU7_HETBA</name>
<keyword evidence="1" id="KW-1133">Transmembrane helix</keyword>
<reference evidence="3" key="1">
    <citation type="submission" date="2016-11" db="UniProtKB">
        <authorList>
            <consortium name="WormBaseParasite"/>
        </authorList>
    </citation>
    <scope>IDENTIFICATION</scope>
</reference>
<accession>A0A1I7WVU7</accession>
<evidence type="ECO:0000313" key="2">
    <source>
        <dbReference type="Proteomes" id="UP000095283"/>
    </source>
</evidence>